<keyword evidence="4" id="KW-1185">Reference proteome</keyword>
<sequence>MMNRLRMSCLTASLAAISLALSGAAAAKAASSAASNSGQLTWSNKRPHPESLEPTEVETPKLDKTLPNAATGNDGFQIPPSPYGQVGNPYRRELTWSNKGKSAPPQVTADPKVEARAEVKPLPQPAPKAEKPPVELASNWTPAPTPRFEPKAPELKPDIRLQAAPQPKPEPKPEPKVMAVAPPEPFKDPVKNIDAPLPLPTPKPPVVTAEKIDAPPPKIEPQTEPKAEPKPQPKLASDGGYQLPPNSKYAGKVAPELEGKTAPKPDPKAVVAAQKEVAKQADAPKKDAPPKDAPKDTKVAAKTDGKDLKLAATPEAAPLAQAVEDEAYVPFVPGSRATNASQAPRYYSLHRAYGYEPDPAPHAGGELALDPTAVQTKDKPKIQTKDEAQKAPAPVQDTAQNTGKKSQ</sequence>
<gene>
    <name evidence="3" type="ORF">PQU92_10400</name>
</gene>
<feature type="compositionally biased region" description="Polar residues" evidence="1">
    <location>
        <begin position="397"/>
        <end position="407"/>
    </location>
</feature>
<feature type="compositionally biased region" description="Basic and acidic residues" evidence="1">
    <location>
        <begin position="148"/>
        <end position="159"/>
    </location>
</feature>
<dbReference type="Proteomes" id="UP001214854">
    <property type="component" value="Unassembled WGS sequence"/>
</dbReference>
<dbReference type="EMBL" id="JAQQKX010000007">
    <property type="protein sequence ID" value="MDC7683690.1"/>
    <property type="molecule type" value="Genomic_DNA"/>
</dbReference>
<feature type="region of interest" description="Disordered" evidence="1">
    <location>
        <begin position="354"/>
        <end position="407"/>
    </location>
</feature>
<feature type="compositionally biased region" description="Basic and acidic residues" evidence="1">
    <location>
        <begin position="376"/>
        <end position="389"/>
    </location>
</feature>
<feature type="compositionally biased region" description="Basic and acidic residues" evidence="1">
    <location>
        <begin position="221"/>
        <end position="231"/>
    </location>
</feature>
<keyword evidence="2" id="KW-0732">Signal</keyword>
<comment type="caution">
    <text evidence="3">The sequence shown here is derived from an EMBL/GenBank/DDBJ whole genome shotgun (WGS) entry which is preliminary data.</text>
</comment>
<proteinExistence type="predicted"/>
<accession>A0ABT5HV20</accession>
<evidence type="ECO:0000256" key="1">
    <source>
        <dbReference type="SAM" id="MobiDB-lite"/>
    </source>
</evidence>
<evidence type="ECO:0000256" key="2">
    <source>
        <dbReference type="SAM" id="SignalP"/>
    </source>
</evidence>
<feature type="chain" id="PRO_5046743328" evidence="2">
    <location>
        <begin position="30"/>
        <end position="407"/>
    </location>
</feature>
<evidence type="ECO:0000313" key="3">
    <source>
        <dbReference type="EMBL" id="MDC7683690.1"/>
    </source>
</evidence>
<feature type="compositionally biased region" description="Basic and acidic residues" evidence="1">
    <location>
        <begin position="276"/>
        <end position="309"/>
    </location>
</feature>
<feature type="signal peptide" evidence="2">
    <location>
        <begin position="1"/>
        <end position="29"/>
    </location>
</feature>
<evidence type="ECO:0000313" key="4">
    <source>
        <dbReference type="Proteomes" id="UP001214854"/>
    </source>
</evidence>
<protein>
    <submittedName>
        <fullName evidence="3">Uncharacterized protein</fullName>
    </submittedName>
</protein>
<organism evidence="3 4">
    <name type="scientific">Asticcacaulis aquaticus</name>
    <dbReference type="NCBI Taxonomy" id="2984212"/>
    <lineage>
        <taxon>Bacteria</taxon>
        <taxon>Pseudomonadati</taxon>
        <taxon>Pseudomonadota</taxon>
        <taxon>Alphaproteobacteria</taxon>
        <taxon>Caulobacterales</taxon>
        <taxon>Caulobacteraceae</taxon>
        <taxon>Asticcacaulis</taxon>
    </lineage>
</organism>
<dbReference type="RefSeq" id="WP_272748155.1">
    <property type="nucleotide sequence ID" value="NZ_JAQQKX010000007.1"/>
</dbReference>
<feature type="region of interest" description="Disordered" evidence="1">
    <location>
        <begin position="33"/>
        <end position="309"/>
    </location>
</feature>
<feature type="compositionally biased region" description="Basic and acidic residues" evidence="1">
    <location>
        <begin position="255"/>
        <end position="267"/>
    </location>
</feature>
<reference evidence="3 4" key="1">
    <citation type="submission" date="2023-01" db="EMBL/GenBank/DDBJ databases">
        <title>Novel species of the genus Asticcacaulis isolated from rivers.</title>
        <authorList>
            <person name="Lu H."/>
        </authorList>
    </citation>
    <scope>NUCLEOTIDE SEQUENCE [LARGE SCALE GENOMIC DNA]</scope>
    <source>
        <strain evidence="3 4">BYS171W</strain>
    </source>
</reference>
<name>A0ABT5HV20_9CAUL</name>